<dbReference type="InterPro" id="IPR014710">
    <property type="entry name" value="RmlC-like_jellyroll"/>
</dbReference>
<proteinExistence type="predicted"/>
<reference evidence="3" key="1">
    <citation type="journal article" date="2014" name="Science">
        <title>Ancient hybridizations among the ancestral genomes of bread wheat.</title>
        <authorList>
            <consortium name="International Wheat Genome Sequencing Consortium,"/>
            <person name="Marcussen T."/>
            <person name="Sandve S.R."/>
            <person name="Heier L."/>
            <person name="Spannagl M."/>
            <person name="Pfeifer M."/>
            <person name="Jakobsen K.S."/>
            <person name="Wulff B.B."/>
            <person name="Steuernagel B."/>
            <person name="Mayer K.F."/>
            <person name="Olsen O.A."/>
        </authorList>
    </citation>
    <scope>NUCLEOTIDE SEQUENCE [LARGE SCALE GENOMIC DNA]</scope>
    <source>
        <strain evidence="3">cv. AL8/78</strain>
    </source>
</reference>
<reference evidence="3" key="2">
    <citation type="journal article" date="2017" name="Nat. Plants">
        <title>The Aegilops tauschii genome reveals multiple impacts of transposons.</title>
        <authorList>
            <person name="Zhao G."/>
            <person name="Zou C."/>
            <person name="Li K."/>
            <person name="Wang K."/>
            <person name="Li T."/>
            <person name="Gao L."/>
            <person name="Zhang X."/>
            <person name="Wang H."/>
            <person name="Yang Z."/>
            <person name="Liu X."/>
            <person name="Jiang W."/>
            <person name="Mao L."/>
            <person name="Kong X."/>
            <person name="Jiao Y."/>
            <person name="Jia J."/>
        </authorList>
    </citation>
    <scope>NUCLEOTIDE SEQUENCE [LARGE SCALE GENOMIC DNA]</scope>
    <source>
        <strain evidence="3">cv. AL8/78</strain>
    </source>
</reference>
<reference evidence="2" key="4">
    <citation type="submission" date="2019-03" db="UniProtKB">
        <authorList>
            <consortium name="EnsemblPlants"/>
        </authorList>
    </citation>
    <scope>IDENTIFICATION</scope>
</reference>
<reference evidence="2" key="3">
    <citation type="journal article" date="2017" name="Nature">
        <title>Genome sequence of the progenitor of the wheat D genome Aegilops tauschii.</title>
        <authorList>
            <person name="Luo M.C."/>
            <person name="Gu Y.Q."/>
            <person name="Puiu D."/>
            <person name="Wang H."/>
            <person name="Twardziok S.O."/>
            <person name="Deal K.R."/>
            <person name="Huo N."/>
            <person name="Zhu T."/>
            <person name="Wang L."/>
            <person name="Wang Y."/>
            <person name="McGuire P.E."/>
            <person name="Liu S."/>
            <person name="Long H."/>
            <person name="Ramasamy R.K."/>
            <person name="Rodriguez J.C."/>
            <person name="Van S.L."/>
            <person name="Yuan L."/>
            <person name="Wang Z."/>
            <person name="Xia Z."/>
            <person name="Xiao L."/>
            <person name="Anderson O.D."/>
            <person name="Ouyang S."/>
            <person name="Liang Y."/>
            <person name="Zimin A.V."/>
            <person name="Pertea G."/>
            <person name="Qi P."/>
            <person name="Bennetzen J.L."/>
            <person name="Dai X."/>
            <person name="Dawson M.W."/>
            <person name="Muller H.G."/>
            <person name="Kugler K."/>
            <person name="Rivarola-Duarte L."/>
            <person name="Spannagl M."/>
            <person name="Mayer K.F.X."/>
            <person name="Lu F.H."/>
            <person name="Bevan M.W."/>
            <person name="Leroy P."/>
            <person name="Li P."/>
            <person name="You F.M."/>
            <person name="Sun Q."/>
            <person name="Liu Z."/>
            <person name="Lyons E."/>
            <person name="Wicker T."/>
            <person name="Salzberg S.L."/>
            <person name="Devos K.M."/>
            <person name="Dvorak J."/>
        </authorList>
    </citation>
    <scope>NUCLEOTIDE SEQUENCE [LARGE SCALE GENOMIC DNA]</scope>
    <source>
        <strain evidence="2">cv. AL8/78</strain>
    </source>
</reference>
<dbReference type="Proteomes" id="UP000015105">
    <property type="component" value="Chromosome 6D"/>
</dbReference>
<keyword evidence="3" id="KW-1185">Reference proteome</keyword>
<dbReference type="Pfam" id="PF00190">
    <property type="entry name" value="Cupin_1"/>
    <property type="match status" value="1"/>
</dbReference>
<dbReference type="SUPFAM" id="SSF51182">
    <property type="entry name" value="RmlC-like cupins"/>
    <property type="match status" value="1"/>
</dbReference>
<name>A0A453PS60_AEGTS</name>
<dbReference type="InterPro" id="IPR011051">
    <property type="entry name" value="RmlC_Cupin_sf"/>
</dbReference>
<organism evidence="2 3">
    <name type="scientific">Aegilops tauschii subsp. strangulata</name>
    <name type="common">Goatgrass</name>
    <dbReference type="NCBI Taxonomy" id="200361"/>
    <lineage>
        <taxon>Eukaryota</taxon>
        <taxon>Viridiplantae</taxon>
        <taxon>Streptophyta</taxon>
        <taxon>Embryophyta</taxon>
        <taxon>Tracheophyta</taxon>
        <taxon>Spermatophyta</taxon>
        <taxon>Magnoliopsida</taxon>
        <taxon>Liliopsida</taxon>
        <taxon>Poales</taxon>
        <taxon>Poaceae</taxon>
        <taxon>BOP clade</taxon>
        <taxon>Pooideae</taxon>
        <taxon>Triticodae</taxon>
        <taxon>Triticeae</taxon>
        <taxon>Triticinae</taxon>
        <taxon>Aegilops</taxon>
    </lineage>
</organism>
<dbReference type="Gramene" id="AET6Gv20828400.1">
    <property type="protein sequence ID" value="AET6Gv20828400.1"/>
    <property type="gene ID" value="AET6Gv20828400"/>
</dbReference>
<dbReference type="EnsemblPlants" id="AET6Gv20828400.1">
    <property type="protein sequence ID" value="AET6Gv20828400.1"/>
    <property type="gene ID" value="AET6Gv20828400"/>
</dbReference>
<evidence type="ECO:0000313" key="2">
    <source>
        <dbReference type="EnsemblPlants" id="AET6Gv20828400.1"/>
    </source>
</evidence>
<dbReference type="Gene3D" id="2.60.120.10">
    <property type="entry name" value="Jelly Rolls"/>
    <property type="match status" value="1"/>
</dbReference>
<feature type="domain" description="Cupin type-1" evidence="1">
    <location>
        <begin position="9"/>
        <end position="65"/>
    </location>
</feature>
<sequence>MAVDLTPRQPAKAYGGEGGAYYEWSPAELPMLGVASIGAAKLALAAGGMSLPSYFESAKVAYVLQVTYTTDPISSRAHASFCLLLRSDEFVRSIGAVLVLVCSGPEFWSVCGRWLIEPIGFGLYSPDQTRS</sequence>
<reference evidence="2" key="5">
    <citation type="journal article" date="2021" name="G3 (Bethesda)">
        <title>Aegilops tauschii genome assembly Aet v5.0 features greater sequence contiguity and improved annotation.</title>
        <authorList>
            <person name="Wang L."/>
            <person name="Zhu T."/>
            <person name="Rodriguez J.C."/>
            <person name="Deal K.R."/>
            <person name="Dubcovsky J."/>
            <person name="McGuire P.E."/>
            <person name="Lux T."/>
            <person name="Spannagl M."/>
            <person name="Mayer K.F.X."/>
            <person name="Baldrich P."/>
            <person name="Meyers B.C."/>
            <person name="Huo N."/>
            <person name="Gu Y.Q."/>
            <person name="Zhou H."/>
            <person name="Devos K.M."/>
            <person name="Bennetzen J.L."/>
            <person name="Unver T."/>
            <person name="Budak H."/>
            <person name="Gulick P.J."/>
            <person name="Galiba G."/>
            <person name="Kalapos B."/>
            <person name="Nelson D.R."/>
            <person name="Li P."/>
            <person name="You F.M."/>
            <person name="Luo M.C."/>
            <person name="Dvorak J."/>
        </authorList>
    </citation>
    <scope>NUCLEOTIDE SEQUENCE [LARGE SCALE GENOMIC DNA]</scope>
    <source>
        <strain evidence="2">cv. AL8/78</strain>
    </source>
</reference>
<dbReference type="AlphaFoldDB" id="A0A453PS60"/>
<evidence type="ECO:0000259" key="1">
    <source>
        <dbReference type="Pfam" id="PF00190"/>
    </source>
</evidence>
<accession>A0A453PS60</accession>
<evidence type="ECO:0000313" key="3">
    <source>
        <dbReference type="Proteomes" id="UP000015105"/>
    </source>
</evidence>
<dbReference type="InterPro" id="IPR006045">
    <property type="entry name" value="Cupin_1"/>
</dbReference>
<protein>
    <recommendedName>
        <fullName evidence="1">Cupin type-1 domain-containing protein</fullName>
    </recommendedName>
</protein>